<comment type="caution">
    <text evidence="2">The sequence shown here is derived from an EMBL/GenBank/DDBJ whole genome shotgun (WGS) entry which is preliminary data.</text>
</comment>
<evidence type="ECO:0000259" key="1">
    <source>
        <dbReference type="PROSITE" id="PS51781"/>
    </source>
</evidence>
<evidence type="ECO:0000313" key="2">
    <source>
        <dbReference type="EMBL" id="MBE7694877.1"/>
    </source>
</evidence>
<protein>
    <submittedName>
        <fullName evidence="2">SH3 domain-containing protein</fullName>
    </submittedName>
</protein>
<evidence type="ECO:0000313" key="3">
    <source>
        <dbReference type="Proteomes" id="UP000806077"/>
    </source>
</evidence>
<keyword evidence="3" id="KW-1185">Reference proteome</keyword>
<accession>A0AAP1RF29</accession>
<dbReference type="Pfam" id="PF08239">
    <property type="entry name" value="SH3_3"/>
    <property type="match status" value="1"/>
</dbReference>
<feature type="domain" description="SH3b" evidence="1">
    <location>
        <begin position="34"/>
        <end position="106"/>
    </location>
</feature>
<dbReference type="Proteomes" id="UP000806077">
    <property type="component" value="Unassembled WGS sequence"/>
</dbReference>
<dbReference type="InterPro" id="IPR003646">
    <property type="entry name" value="SH3-like_bac-type"/>
</dbReference>
<sequence>MKQLMLILILFLTAFFNIIAQENIFGKENEFPLNEIRYVFGDNVKLREASDVNSKVISLLKIGAEITVLEKTNDFLFYNGINSYWYKVTYKNSIGFILGGLISLDKKEVDNSKYLLSLKKENSAYYILVRVVNEDKPYLENSSLLGVEQGFSMKTFDNQGVVSIENMVYIDFMVESCGFNGGGYYLFNDGNTLKKAIELTQIGDGGNWFGEELIFPTNKNGKEGVILYEKEEGEVLDEQTNHTKIIIEKKELIWKGKTFIQTKD</sequence>
<name>A0AAP1RF29_9FLAO</name>
<dbReference type="RefSeq" id="WP_101956315.1">
    <property type="nucleotide sequence ID" value="NZ_JAFMUB010000003.1"/>
</dbReference>
<dbReference type="PROSITE" id="PS51781">
    <property type="entry name" value="SH3B"/>
    <property type="match status" value="1"/>
</dbReference>
<dbReference type="AlphaFoldDB" id="A0AAP1RF29"/>
<dbReference type="Gene3D" id="2.30.30.40">
    <property type="entry name" value="SH3 Domains"/>
    <property type="match status" value="1"/>
</dbReference>
<gene>
    <name evidence="2" type="ORF">F7645_05485</name>
</gene>
<reference evidence="2 3" key="1">
    <citation type="journal article" date="2020" name="Int. J. Syst. Evol. Microbiol.">
        <title>Tenacibaculum piscium sp. nov., isolated from skin ulcers of sea-farmed fish, and description of Tenacibaculum finnmarkense sp. nov. with subdivision into genomovars finnmarkense and ulcerans.</title>
        <authorList>
            <person name="Olsen A.B."/>
            <person name="Spilsberg B."/>
            <person name="Nilsen H.K."/>
            <person name="Lagesen K."/>
            <person name="Gulla S."/>
            <person name="Avendano-Herrera R."/>
            <person name="Irgang R."/>
            <person name="Duchaud E."/>
            <person name="Colquhoun D.J."/>
        </authorList>
    </citation>
    <scope>NUCLEOTIDE SEQUENCE [LARGE SCALE GENOMIC DNA]</scope>
    <source>
        <strain evidence="2 3">TNO037</strain>
    </source>
</reference>
<dbReference type="EMBL" id="WXXV01000005">
    <property type="protein sequence ID" value="MBE7694877.1"/>
    <property type="molecule type" value="Genomic_DNA"/>
</dbReference>
<proteinExistence type="predicted"/>
<organism evidence="2 3">
    <name type="scientific">Tenacibaculum finnmarkense genomovar finnmarkense</name>
    <dbReference type="NCBI Taxonomy" id="1458503"/>
    <lineage>
        <taxon>Bacteria</taxon>
        <taxon>Pseudomonadati</taxon>
        <taxon>Bacteroidota</taxon>
        <taxon>Flavobacteriia</taxon>
        <taxon>Flavobacteriales</taxon>
        <taxon>Flavobacteriaceae</taxon>
        <taxon>Tenacibaculum</taxon>
        <taxon>Tenacibaculum finnmarkense</taxon>
    </lineage>
</organism>